<keyword evidence="3" id="KW-0378">Hydrolase</keyword>
<dbReference type="PANTHER" id="PTHR15162:SF7">
    <property type="entry name" value="SUCCINYLGLUTAMATE DESUCCINYLASE"/>
    <property type="match status" value="1"/>
</dbReference>
<evidence type="ECO:0000256" key="1">
    <source>
        <dbReference type="ARBA" id="ARBA00001947"/>
    </source>
</evidence>
<evidence type="ECO:0000256" key="2">
    <source>
        <dbReference type="ARBA" id="ARBA00022723"/>
    </source>
</evidence>
<evidence type="ECO:0000256" key="3">
    <source>
        <dbReference type="ARBA" id="ARBA00022801"/>
    </source>
</evidence>
<keyword evidence="2" id="KW-0479">Metal-binding</keyword>
<dbReference type="AlphaFoldDB" id="A0A1Y5SR94"/>
<accession>A0A1Y5SR94</accession>
<gene>
    <name evidence="6" type="ORF">OCH7691_01806</name>
</gene>
<dbReference type="Gene3D" id="3.40.630.10">
    <property type="entry name" value="Zn peptidases"/>
    <property type="match status" value="1"/>
</dbReference>
<reference evidence="6 7" key="1">
    <citation type="submission" date="2017-03" db="EMBL/GenBank/DDBJ databases">
        <authorList>
            <person name="Afonso C.L."/>
            <person name="Miller P.J."/>
            <person name="Scott M.A."/>
            <person name="Spackman E."/>
            <person name="Goraichik I."/>
            <person name="Dimitrov K.M."/>
            <person name="Suarez D.L."/>
            <person name="Swayne D.E."/>
        </authorList>
    </citation>
    <scope>NUCLEOTIDE SEQUENCE [LARGE SCALE GENOMIC DNA]</scope>
    <source>
        <strain evidence="6 7">CECT 7691</strain>
    </source>
</reference>
<keyword evidence="7" id="KW-1185">Reference proteome</keyword>
<evidence type="ECO:0000256" key="4">
    <source>
        <dbReference type="ARBA" id="ARBA00022833"/>
    </source>
</evidence>
<evidence type="ECO:0000259" key="5">
    <source>
        <dbReference type="Pfam" id="PF24827"/>
    </source>
</evidence>
<dbReference type="InParanoid" id="A0A1Y5SR94"/>
<dbReference type="Proteomes" id="UP000193200">
    <property type="component" value="Unassembled WGS sequence"/>
</dbReference>
<evidence type="ECO:0000313" key="6">
    <source>
        <dbReference type="EMBL" id="SLN43420.1"/>
    </source>
</evidence>
<keyword evidence="4" id="KW-0862">Zinc</keyword>
<sequence length="319" mass="34573">MTAIVADSTETASQQLPLVDIAPYRRGNCGVEYVHRLDSGRPGPSVVVSAITHGNEPCGLIALDYLLRRHVRPLLGVLTLIFCNVRAYQTYDPSRPLAARFLDEDMNRLWEEPRLSGAGSSAELKRAREIRPFVEAADILLDLHSMQSPGAALALAGTAPKGRRLAESVGYPEFVIADRGHENGTRMRDFGAFDAPRARAAALLVECGQHLDPASGEMALTATLRLLAALDMLEEAAAPPPPVRPQVFVNVTEAIAAGSGDFAFLESYRNMTCIARAGTPIARDGRREIVTPYDDCYLVMPSPRIRPGLTAVRFGKRAA</sequence>
<dbReference type="InterPro" id="IPR050178">
    <property type="entry name" value="AspA/AstE_fam"/>
</dbReference>
<dbReference type="GO" id="GO:0016788">
    <property type="term" value="F:hydrolase activity, acting on ester bonds"/>
    <property type="evidence" value="ECO:0007669"/>
    <property type="project" value="InterPro"/>
</dbReference>
<organism evidence="6 7">
    <name type="scientific">Oceanibacterium hippocampi</name>
    <dbReference type="NCBI Taxonomy" id="745714"/>
    <lineage>
        <taxon>Bacteria</taxon>
        <taxon>Pseudomonadati</taxon>
        <taxon>Pseudomonadota</taxon>
        <taxon>Alphaproteobacteria</taxon>
        <taxon>Sneathiellales</taxon>
        <taxon>Sneathiellaceae</taxon>
        <taxon>Oceanibacterium</taxon>
    </lineage>
</organism>
<dbReference type="GO" id="GO:0046872">
    <property type="term" value="F:metal ion binding"/>
    <property type="evidence" value="ECO:0007669"/>
    <property type="project" value="UniProtKB-KW"/>
</dbReference>
<proteinExistence type="predicted"/>
<dbReference type="GO" id="GO:0005829">
    <property type="term" value="C:cytosol"/>
    <property type="evidence" value="ECO:0007669"/>
    <property type="project" value="TreeGrafter"/>
</dbReference>
<dbReference type="OrthoDB" id="7813621at2"/>
<evidence type="ECO:0000313" key="7">
    <source>
        <dbReference type="Proteomes" id="UP000193200"/>
    </source>
</evidence>
<feature type="domain" description="Succinylglutamate desuccinylase/Aspartoacylase catalytic" evidence="5">
    <location>
        <begin position="42"/>
        <end position="148"/>
    </location>
</feature>
<name>A0A1Y5SR94_9PROT</name>
<dbReference type="SUPFAM" id="SSF53187">
    <property type="entry name" value="Zn-dependent exopeptidases"/>
    <property type="match status" value="1"/>
</dbReference>
<comment type="cofactor">
    <cofactor evidence="1">
        <name>Zn(2+)</name>
        <dbReference type="ChEBI" id="CHEBI:29105"/>
    </cofactor>
</comment>
<dbReference type="EMBL" id="FWFR01000001">
    <property type="protein sequence ID" value="SLN43420.1"/>
    <property type="molecule type" value="Genomic_DNA"/>
</dbReference>
<dbReference type="Pfam" id="PF24827">
    <property type="entry name" value="AstE_AspA_cat"/>
    <property type="match status" value="1"/>
</dbReference>
<dbReference type="InterPro" id="IPR055438">
    <property type="entry name" value="AstE_AspA_cat"/>
</dbReference>
<protein>
    <submittedName>
        <fullName evidence="6">Succinylglutamate desuccinylase</fullName>
    </submittedName>
</protein>
<dbReference type="PANTHER" id="PTHR15162">
    <property type="entry name" value="ASPARTOACYLASE"/>
    <property type="match status" value="1"/>
</dbReference>